<feature type="coiled-coil region" evidence="5">
    <location>
        <begin position="211"/>
        <end position="280"/>
    </location>
</feature>
<comment type="caution">
    <text evidence="8">The sequence shown here is derived from an EMBL/GenBank/DDBJ whole genome shotgun (WGS) entry which is preliminary data.</text>
</comment>
<feature type="compositionally biased region" description="Low complexity" evidence="6">
    <location>
        <begin position="546"/>
        <end position="559"/>
    </location>
</feature>
<feature type="compositionally biased region" description="Pro residues" evidence="6">
    <location>
        <begin position="638"/>
        <end position="656"/>
    </location>
</feature>
<dbReference type="Proteomes" id="UP001239994">
    <property type="component" value="Unassembled WGS sequence"/>
</dbReference>
<keyword evidence="9" id="KW-1185">Reference proteome</keyword>
<evidence type="ECO:0000313" key="9">
    <source>
        <dbReference type="Proteomes" id="UP001239994"/>
    </source>
</evidence>
<dbReference type="InterPro" id="IPR013083">
    <property type="entry name" value="Znf_RING/FYVE/PHD"/>
</dbReference>
<dbReference type="EMBL" id="JAROKS010000023">
    <property type="protein sequence ID" value="KAK1788231.1"/>
    <property type="molecule type" value="Genomic_DNA"/>
</dbReference>
<keyword evidence="2 4" id="KW-0863">Zinc-finger</keyword>
<keyword evidence="5" id="KW-0175">Coiled coil</keyword>
<proteinExistence type="predicted"/>
<evidence type="ECO:0000313" key="8">
    <source>
        <dbReference type="EMBL" id="KAK1788231.1"/>
    </source>
</evidence>
<dbReference type="PANTHER" id="PTHR15727:SF3">
    <property type="entry name" value="RING FINGER PROTEIN 214"/>
    <property type="match status" value="1"/>
</dbReference>
<dbReference type="AlphaFoldDB" id="A0AAD8YYC1"/>
<dbReference type="PROSITE" id="PS50089">
    <property type="entry name" value="ZF_RING_2"/>
    <property type="match status" value="1"/>
</dbReference>
<dbReference type="InterPro" id="IPR056872">
    <property type="entry name" value="TTC3/DZIP3-like_helical"/>
</dbReference>
<dbReference type="Pfam" id="PF13639">
    <property type="entry name" value="zf-RING_2"/>
    <property type="match status" value="1"/>
</dbReference>
<dbReference type="InterPro" id="IPR001841">
    <property type="entry name" value="Znf_RING"/>
</dbReference>
<accession>A0AAD8YYC1</accession>
<keyword evidence="3" id="KW-0862">Zinc</keyword>
<dbReference type="GO" id="GO:0004842">
    <property type="term" value="F:ubiquitin-protein transferase activity"/>
    <property type="evidence" value="ECO:0007669"/>
    <property type="project" value="TreeGrafter"/>
</dbReference>
<feature type="region of interest" description="Disordered" evidence="6">
    <location>
        <begin position="546"/>
        <end position="568"/>
    </location>
</feature>
<dbReference type="PANTHER" id="PTHR15727">
    <property type="entry name" value="RING FINGER PROTEIN 214"/>
    <property type="match status" value="1"/>
</dbReference>
<evidence type="ECO:0000256" key="5">
    <source>
        <dbReference type="SAM" id="Coils"/>
    </source>
</evidence>
<dbReference type="Pfam" id="PF24525">
    <property type="entry name" value="TTC3"/>
    <property type="match status" value="1"/>
</dbReference>
<evidence type="ECO:0000259" key="7">
    <source>
        <dbReference type="PROSITE" id="PS50089"/>
    </source>
</evidence>
<keyword evidence="1" id="KW-0479">Metal-binding</keyword>
<reference evidence="8" key="1">
    <citation type="submission" date="2023-03" db="EMBL/GenBank/DDBJ databases">
        <title>Electrophorus voltai genome.</title>
        <authorList>
            <person name="Bian C."/>
        </authorList>
    </citation>
    <scope>NUCLEOTIDE SEQUENCE</scope>
    <source>
        <strain evidence="8">CB-2022</strain>
        <tissue evidence="8">Muscle</tissue>
    </source>
</reference>
<dbReference type="InterPro" id="IPR056870">
    <property type="entry name" value="TTC3/DZIP3/RBM44-like_helical"/>
</dbReference>
<sequence>MDVPRTDLCLACDEDLVGRRDDPVAPPYTSPWDIQTNIWSAPNSFASGSETAESDVGFFEHKDFVTMPVNTEIKDQNVQTENLVEEKGNNTNDDWHLHMRSIDEHSTLLAQQYEALIKQQASGQADHKARIEALGQRRDEKKSQHQVPFPNFHPSLIKAVHRGKVSREGDGPIQQIDSLAKKRDLSLLMKIESLHVKLDLNSSKTTRKNFIVKLEELKAEKERMLDGQRRLAQELEEVDKKLKMLIEEQSSEKISWQKDIDDLQAEKDIIVRQVEETSQAALKDEIAAVESQREVAVSLVEDWIAEAERYLGTLRLDPSPQHGRQRLEWEKNVVAVRNGLTGLQNKYDENLKLLQKGQQLDILPTIPLPSLPVVPTIDLFMSPLINSIQSPYFSSAMLRAPPPSSVALPQFHTAHRLTPPPVVSQSLATLPLTPSAHATEHNPHGAMAMAHAHKPQLTMPTAFPPRLPTYPTGGVPLSRPLPHSNGMPNLLLAQPSTYATVAPTNTSTATARVALPSGMSQLGVPASQAAGPHVQAAVGQARGAGLGAQMQNSSSTSVPSNPPPAGKLDQLLERLGMLFPECTRNQLTGVLQQIKSERGTMAGLSIDDLTQQVAQRLVQGERPSPGPIGPRSGSRDLPGPPGPVQRPPGQPLPPVHPHVQVFQPRTSQQMAPSVCKLCLMCQNHVEAGTQYITNCPHTLHKECISVWLQSSKNNPCPFCPSK</sequence>
<evidence type="ECO:0000256" key="4">
    <source>
        <dbReference type="PROSITE-ProRule" id="PRU00175"/>
    </source>
</evidence>
<dbReference type="Gene3D" id="3.30.40.10">
    <property type="entry name" value="Zinc/RING finger domain, C3HC4 (zinc finger)"/>
    <property type="match status" value="1"/>
</dbReference>
<gene>
    <name evidence="8" type="ORF">P4O66_015976</name>
</gene>
<organism evidence="8 9">
    <name type="scientific">Electrophorus voltai</name>
    <dbReference type="NCBI Taxonomy" id="2609070"/>
    <lineage>
        <taxon>Eukaryota</taxon>
        <taxon>Metazoa</taxon>
        <taxon>Chordata</taxon>
        <taxon>Craniata</taxon>
        <taxon>Vertebrata</taxon>
        <taxon>Euteleostomi</taxon>
        <taxon>Actinopterygii</taxon>
        <taxon>Neopterygii</taxon>
        <taxon>Teleostei</taxon>
        <taxon>Ostariophysi</taxon>
        <taxon>Gymnotiformes</taxon>
        <taxon>Gymnotoidei</taxon>
        <taxon>Gymnotidae</taxon>
        <taxon>Electrophorus</taxon>
    </lineage>
</organism>
<evidence type="ECO:0000256" key="3">
    <source>
        <dbReference type="ARBA" id="ARBA00022833"/>
    </source>
</evidence>
<evidence type="ECO:0000256" key="1">
    <source>
        <dbReference type="ARBA" id="ARBA00022723"/>
    </source>
</evidence>
<feature type="domain" description="RING-type" evidence="7">
    <location>
        <begin position="678"/>
        <end position="719"/>
    </location>
</feature>
<name>A0AAD8YYC1_9TELE</name>
<evidence type="ECO:0000256" key="6">
    <source>
        <dbReference type="SAM" id="MobiDB-lite"/>
    </source>
</evidence>
<evidence type="ECO:0000256" key="2">
    <source>
        <dbReference type="ARBA" id="ARBA00022771"/>
    </source>
</evidence>
<dbReference type="Pfam" id="PF24905">
    <property type="entry name" value="TTC3_9th"/>
    <property type="match status" value="1"/>
</dbReference>
<dbReference type="GO" id="GO:0008270">
    <property type="term" value="F:zinc ion binding"/>
    <property type="evidence" value="ECO:0007669"/>
    <property type="project" value="UniProtKB-KW"/>
</dbReference>
<protein>
    <recommendedName>
        <fullName evidence="7">RING-type domain-containing protein</fullName>
    </recommendedName>
</protein>
<dbReference type="SUPFAM" id="SSF57850">
    <property type="entry name" value="RING/U-box"/>
    <property type="match status" value="1"/>
</dbReference>
<feature type="region of interest" description="Disordered" evidence="6">
    <location>
        <begin position="620"/>
        <end position="658"/>
    </location>
</feature>